<feature type="compositionally biased region" description="Low complexity" evidence="5">
    <location>
        <begin position="53"/>
        <end position="64"/>
    </location>
</feature>
<feature type="compositionally biased region" description="Polar residues" evidence="5">
    <location>
        <begin position="282"/>
        <end position="291"/>
    </location>
</feature>
<keyword evidence="8" id="KW-1185">Reference proteome</keyword>
<feature type="region of interest" description="Disordered" evidence="5">
    <location>
        <begin position="323"/>
        <end position="358"/>
    </location>
</feature>
<keyword evidence="2 6" id="KW-0812">Transmembrane</keyword>
<accession>A0A8K0PEK9</accession>
<feature type="compositionally biased region" description="Basic and acidic residues" evidence="5">
    <location>
        <begin position="421"/>
        <end position="437"/>
    </location>
</feature>
<evidence type="ECO:0000313" key="7">
    <source>
        <dbReference type="EMBL" id="KAG8626866.1"/>
    </source>
</evidence>
<evidence type="ECO:0000256" key="4">
    <source>
        <dbReference type="ARBA" id="ARBA00023136"/>
    </source>
</evidence>
<reference evidence="7" key="1">
    <citation type="submission" date="2021-07" db="EMBL/GenBank/DDBJ databases">
        <title>Elsinoe batatas strain:CRI-CJ2 Genome sequencing and assembly.</title>
        <authorList>
            <person name="Huang L."/>
        </authorList>
    </citation>
    <scope>NUCLEOTIDE SEQUENCE</scope>
    <source>
        <strain evidence="7">CRI-CJ2</strain>
    </source>
</reference>
<protein>
    <submittedName>
        <fullName evidence="7">Uncharacterized protein</fullName>
    </submittedName>
</protein>
<dbReference type="InterPro" id="IPR051694">
    <property type="entry name" value="Immunoregulatory_rcpt-like"/>
</dbReference>
<evidence type="ECO:0000256" key="1">
    <source>
        <dbReference type="ARBA" id="ARBA00004167"/>
    </source>
</evidence>
<evidence type="ECO:0000256" key="3">
    <source>
        <dbReference type="ARBA" id="ARBA00022989"/>
    </source>
</evidence>
<feature type="region of interest" description="Disordered" evidence="5">
    <location>
        <begin position="279"/>
        <end position="308"/>
    </location>
</feature>
<feature type="region of interest" description="Disordered" evidence="5">
    <location>
        <begin position="210"/>
        <end position="232"/>
    </location>
</feature>
<comment type="subcellular location">
    <subcellularLocation>
        <location evidence="1">Membrane</location>
        <topology evidence="1">Single-pass membrane protein</topology>
    </subcellularLocation>
</comment>
<dbReference type="PANTHER" id="PTHR15549">
    <property type="entry name" value="PAIRED IMMUNOGLOBULIN-LIKE TYPE 2 RECEPTOR"/>
    <property type="match status" value="1"/>
</dbReference>
<evidence type="ECO:0000313" key="8">
    <source>
        <dbReference type="Proteomes" id="UP000809789"/>
    </source>
</evidence>
<evidence type="ECO:0000256" key="2">
    <source>
        <dbReference type="ARBA" id="ARBA00022692"/>
    </source>
</evidence>
<feature type="region of interest" description="Disordered" evidence="5">
    <location>
        <begin position="37"/>
        <end position="132"/>
    </location>
</feature>
<evidence type="ECO:0000256" key="6">
    <source>
        <dbReference type="SAM" id="Phobius"/>
    </source>
</evidence>
<keyword evidence="3 6" id="KW-1133">Transmembrane helix</keyword>
<dbReference type="GO" id="GO:0071944">
    <property type="term" value="C:cell periphery"/>
    <property type="evidence" value="ECO:0007669"/>
    <property type="project" value="UniProtKB-ARBA"/>
</dbReference>
<dbReference type="Proteomes" id="UP000809789">
    <property type="component" value="Unassembled WGS sequence"/>
</dbReference>
<sequence length="445" mass="47069">MKVLYVRQDCPPGFNFYSCGNGFRGCCGVEPCNPGSTCPEEERAAGSSTIRSIPPATTTRVTLTTPPPSRPSSDTDSTSSTTLPSTASSSASSNPSSPANTISPTTTSSTATSTSTSQPDNETPAQTDRGKPNTGLIAGSTVGGVVVLIILIILLSCVLIRRRKKANAMHQATLHRRQSMQPMETSDKQGIFAPFGGFYRGVKTFYETPDTSRTASNNDKAPAVEDDPLTPKKRKYHIVNADPSPLSSPASPRFPSTIPSMNSDPIHLDSRSLHPLIEMPDTSPSTSSRHSINGRWGIPPQQLHTDSPTLGVLAPTVYKPYRPASGSTAKSTPAMKHPASLSPGMGMGDHQRSSSGSAWVEIQNDTCSASKARSSSEARQHVMSWNEHTAAAALSPPTSLSPTMEANTCVSPIEAIGQDSKLGHEEGKGKGKRKSADAEGLWGRN</sequence>
<evidence type="ECO:0000256" key="5">
    <source>
        <dbReference type="SAM" id="MobiDB-lite"/>
    </source>
</evidence>
<feature type="compositionally biased region" description="Low complexity" evidence="5">
    <location>
        <begin position="71"/>
        <end position="117"/>
    </location>
</feature>
<dbReference type="GO" id="GO:0016020">
    <property type="term" value="C:membrane"/>
    <property type="evidence" value="ECO:0007669"/>
    <property type="project" value="UniProtKB-SubCell"/>
</dbReference>
<keyword evidence="4 6" id="KW-0472">Membrane</keyword>
<organism evidence="7 8">
    <name type="scientific">Elsinoe batatas</name>
    <dbReference type="NCBI Taxonomy" id="2601811"/>
    <lineage>
        <taxon>Eukaryota</taxon>
        <taxon>Fungi</taxon>
        <taxon>Dikarya</taxon>
        <taxon>Ascomycota</taxon>
        <taxon>Pezizomycotina</taxon>
        <taxon>Dothideomycetes</taxon>
        <taxon>Dothideomycetidae</taxon>
        <taxon>Myriangiales</taxon>
        <taxon>Elsinoaceae</taxon>
        <taxon>Elsinoe</taxon>
    </lineage>
</organism>
<comment type="caution">
    <text evidence="7">The sequence shown here is derived from an EMBL/GenBank/DDBJ whole genome shotgun (WGS) entry which is preliminary data.</text>
</comment>
<feature type="compositionally biased region" description="Polar residues" evidence="5">
    <location>
        <begin position="210"/>
        <end position="219"/>
    </location>
</feature>
<feature type="region of interest" description="Disordered" evidence="5">
    <location>
        <begin position="411"/>
        <end position="445"/>
    </location>
</feature>
<dbReference type="OrthoDB" id="3692311at2759"/>
<gene>
    <name evidence="7" type="ORF">KVT40_005811</name>
</gene>
<proteinExistence type="predicted"/>
<feature type="transmembrane region" description="Helical" evidence="6">
    <location>
        <begin position="136"/>
        <end position="160"/>
    </location>
</feature>
<dbReference type="EMBL" id="JAESVG020000006">
    <property type="protein sequence ID" value="KAG8626866.1"/>
    <property type="molecule type" value="Genomic_DNA"/>
</dbReference>
<name>A0A8K0PEK9_9PEZI</name>
<dbReference type="AlphaFoldDB" id="A0A8K0PEK9"/>